<dbReference type="Pfam" id="PF19126">
    <property type="entry name" value="DUF5810"/>
    <property type="match status" value="1"/>
</dbReference>
<feature type="compositionally biased region" description="Basic and acidic residues" evidence="1">
    <location>
        <begin position="131"/>
        <end position="141"/>
    </location>
</feature>
<dbReference type="AlphaFoldDB" id="A0ABD5ZM50"/>
<sequence>MGYACPVCDDPQSDARHLANHLAFTAILGNADHEAWLDEHAPGWADEGERELAERVAAAADEREYPQVFEDTTGRMDSEHGGDDERSGKLFEGEGHEGHDHLSGHDHGHEGGVPHERAEVPRDPETEEVLAEARELTREMLAEEDEDEDAETDGA</sequence>
<organism evidence="2 3">
    <name type="scientific">Halosegnis marinus</name>
    <dbReference type="NCBI Taxonomy" id="3034023"/>
    <lineage>
        <taxon>Archaea</taxon>
        <taxon>Methanobacteriati</taxon>
        <taxon>Methanobacteriota</taxon>
        <taxon>Stenosarchaea group</taxon>
        <taxon>Halobacteria</taxon>
        <taxon>Halobacteriales</taxon>
        <taxon>Natronomonadaceae</taxon>
        <taxon>Halosegnis</taxon>
    </lineage>
</organism>
<gene>
    <name evidence="2" type="ORF">ACFQJ4_04705</name>
</gene>
<reference evidence="2 3" key="1">
    <citation type="journal article" date="2019" name="Int. J. Syst. Evol. Microbiol.">
        <title>The Global Catalogue of Microorganisms (GCM) 10K type strain sequencing project: providing services to taxonomists for standard genome sequencing and annotation.</title>
        <authorList>
            <consortium name="The Broad Institute Genomics Platform"/>
            <consortium name="The Broad Institute Genome Sequencing Center for Infectious Disease"/>
            <person name="Wu L."/>
            <person name="Ma J."/>
        </authorList>
    </citation>
    <scope>NUCLEOTIDE SEQUENCE [LARGE SCALE GENOMIC DNA]</scope>
    <source>
        <strain evidence="2 3">DT85</strain>
    </source>
</reference>
<name>A0ABD5ZM50_9EURY</name>
<feature type="compositionally biased region" description="Acidic residues" evidence="1">
    <location>
        <begin position="142"/>
        <end position="155"/>
    </location>
</feature>
<accession>A0ABD5ZM50</accession>
<dbReference type="RefSeq" id="WP_276235623.1">
    <property type="nucleotide sequence ID" value="NZ_CP119802.1"/>
</dbReference>
<feature type="compositionally biased region" description="Basic and acidic residues" evidence="1">
    <location>
        <begin position="72"/>
        <end position="124"/>
    </location>
</feature>
<proteinExistence type="predicted"/>
<feature type="region of interest" description="Disordered" evidence="1">
    <location>
        <begin position="59"/>
        <end position="155"/>
    </location>
</feature>
<evidence type="ECO:0000313" key="3">
    <source>
        <dbReference type="Proteomes" id="UP001596398"/>
    </source>
</evidence>
<comment type="caution">
    <text evidence="2">The sequence shown here is derived from an EMBL/GenBank/DDBJ whole genome shotgun (WGS) entry which is preliminary data.</text>
</comment>
<evidence type="ECO:0000313" key="2">
    <source>
        <dbReference type="EMBL" id="MFC7234616.1"/>
    </source>
</evidence>
<evidence type="ECO:0000256" key="1">
    <source>
        <dbReference type="SAM" id="MobiDB-lite"/>
    </source>
</evidence>
<dbReference type="InterPro" id="IPR043833">
    <property type="entry name" value="DUF5810"/>
</dbReference>
<dbReference type="GeneID" id="79266284"/>
<protein>
    <submittedName>
        <fullName evidence="2">DUF5810 domain-containing protein</fullName>
    </submittedName>
</protein>
<keyword evidence="3" id="KW-1185">Reference proteome</keyword>
<dbReference type="EMBL" id="JBHTAP010000001">
    <property type="protein sequence ID" value="MFC7234616.1"/>
    <property type="molecule type" value="Genomic_DNA"/>
</dbReference>
<dbReference type="Proteomes" id="UP001596398">
    <property type="component" value="Unassembled WGS sequence"/>
</dbReference>